<feature type="domain" description="CAAX prenyl protease 2/Lysostaphin resistance protein A-like" evidence="2">
    <location>
        <begin position="135"/>
        <end position="226"/>
    </location>
</feature>
<feature type="transmembrane region" description="Helical" evidence="1">
    <location>
        <begin position="189"/>
        <end position="207"/>
    </location>
</feature>
<protein>
    <recommendedName>
        <fullName evidence="2">CAAX prenyl protease 2/Lysostaphin resistance protein A-like domain-containing protein</fullName>
    </recommendedName>
</protein>
<feature type="transmembrane region" description="Helical" evidence="1">
    <location>
        <begin position="136"/>
        <end position="155"/>
    </location>
</feature>
<organism evidence="3 4">
    <name type="scientific">[Anoxybacillus] calidus</name>
    <dbReference type="NCBI Taxonomy" id="575178"/>
    <lineage>
        <taxon>Bacteria</taxon>
        <taxon>Bacillati</taxon>
        <taxon>Bacillota</taxon>
        <taxon>Bacilli</taxon>
        <taxon>Bacillales</taxon>
        <taxon>Anoxybacillaceae</taxon>
        <taxon>Paranoxybacillus</taxon>
    </lineage>
</organism>
<keyword evidence="4" id="KW-1185">Reference proteome</keyword>
<sequence length="235" mass="27642">MSIWGFCAIFLFVTSDKFMRLFILTNILFGIGFFIYLYVTSHWILNFQSRESHIFFNRLSLLFILIPLFALSLFYKFPFVRYWEKPQWNEFIYFPFIWSGFHQTKVKFFLLIALTINVFTFMPFAIRNGWSLIQEVWLLTIIFSITNAVLEEVIWRGTLLSRFSEQLGEKWAVVITSLGFGLQHYSLGFPWGICIAFSLGGLFYGGITIQSRSIIPSMIWHMALNILMVFSGLIF</sequence>
<evidence type="ECO:0000259" key="2">
    <source>
        <dbReference type="Pfam" id="PF02517"/>
    </source>
</evidence>
<feature type="transmembrane region" description="Helical" evidence="1">
    <location>
        <begin position="108"/>
        <end position="130"/>
    </location>
</feature>
<dbReference type="Pfam" id="PF02517">
    <property type="entry name" value="Rce1-like"/>
    <property type="match status" value="1"/>
</dbReference>
<dbReference type="AlphaFoldDB" id="A0A7V9YZ56"/>
<keyword evidence="1" id="KW-1133">Transmembrane helix</keyword>
<comment type="caution">
    <text evidence="3">The sequence shown here is derived from an EMBL/GenBank/DDBJ whole genome shotgun (WGS) entry which is preliminary data.</text>
</comment>
<gene>
    <name evidence="3" type="ORF">HNQ85_001257</name>
</gene>
<dbReference type="Proteomes" id="UP000580891">
    <property type="component" value="Unassembled WGS sequence"/>
</dbReference>
<feature type="transmembrane region" description="Helical" evidence="1">
    <location>
        <begin position="21"/>
        <end position="39"/>
    </location>
</feature>
<evidence type="ECO:0000256" key="1">
    <source>
        <dbReference type="SAM" id="Phobius"/>
    </source>
</evidence>
<reference evidence="3 4" key="1">
    <citation type="submission" date="2020-07" db="EMBL/GenBank/DDBJ databases">
        <title>Genomic Encyclopedia of Type Strains, Phase IV (KMG-IV): sequencing the most valuable type-strain genomes for metagenomic binning, comparative biology and taxonomic classification.</title>
        <authorList>
            <person name="Goeker M."/>
        </authorList>
    </citation>
    <scope>NUCLEOTIDE SEQUENCE [LARGE SCALE GENOMIC DNA]</scope>
    <source>
        <strain evidence="3 4">DSM 25220</strain>
    </source>
</reference>
<dbReference type="EMBL" id="JACDUU010000002">
    <property type="protein sequence ID" value="MBA2870987.1"/>
    <property type="molecule type" value="Genomic_DNA"/>
</dbReference>
<feature type="transmembrane region" description="Helical" evidence="1">
    <location>
        <begin position="214"/>
        <end position="234"/>
    </location>
</feature>
<dbReference type="InterPro" id="IPR003675">
    <property type="entry name" value="Rce1/LyrA-like_dom"/>
</dbReference>
<feature type="transmembrane region" description="Helical" evidence="1">
    <location>
        <begin position="59"/>
        <end position="77"/>
    </location>
</feature>
<evidence type="ECO:0000313" key="3">
    <source>
        <dbReference type="EMBL" id="MBA2870987.1"/>
    </source>
</evidence>
<dbReference type="GO" id="GO:0004175">
    <property type="term" value="F:endopeptidase activity"/>
    <property type="evidence" value="ECO:0007669"/>
    <property type="project" value="UniProtKB-ARBA"/>
</dbReference>
<keyword evidence="1" id="KW-0472">Membrane</keyword>
<dbReference type="GO" id="GO:0080120">
    <property type="term" value="P:CAAX-box protein maturation"/>
    <property type="evidence" value="ECO:0007669"/>
    <property type="project" value="UniProtKB-ARBA"/>
</dbReference>
<accession>A0A7V9YZ56</accession>
<proteinExistence type="predicted"/>
<evidence type="ECO:0000313" key="4">
    <source>
        <dbReference type="Proteomes" id="UP000580891"/>
    </source>
</evidence>
<keyword evidence="1" id="KW-0812">Transmembrane</keyword>
<name>A0A7V9YZ56_9BACL</name>